<keyword evidence="9" id="KW-0963">Cytoplasm</keyword>
<dbReference type="KEGG" id="tse:THMIRHAS_18940"/>
<evidence type="ECO:0000256" key="6">
    <source>
        <dbReference type="ARBA" id="ARBA00022813"/>
    </source>
</evidence>
<feature type="binding site" evidence="9">
    <location>
        <position position="404"/>
    </location>
    <ligand>
        <name>substrate</name>
    </ligand>
</feature>
<dbReference type="Gene3D" id="3.10.20.340">
    <property type="entry name" value="ArgJ beta chain, C-terminal domain"/>
    <property type="match status" value="1"/>
</dbReference>
<feature type="site" description="Involved in the stabilization of negative charge on the oxyanion by the formation of the oxyanion hole" evidence="9">
    <location>
        <position position="119"/>
    </location>
</feature>
<dbReference type="GO" id="GO:0004042">
    <property type="term" value="F:L-glutamate N-acetyltransferase activity"/>
    <property type="evidence" value="ECO:0007669"/>
    <property type="project" value="UniProtKB-UniRule"/>
</dbReference>
<feature type="binding site" evidence="9">
    <location>
        <position position="182"/>
    </location>
    <ligand>
        <name>substrate</name>
    </ligand>
</feature>
<sequence>MSTATETETETETLHPISGIYLGTTAAKIRKNGKPDLVIIELAEGTRTAATFTTNQFCAAPVTLAKAHLATQAPRALLINAGNANAGTGEQGMLDAQQTCALVAQELGCSPQQILPFSTGVIGQNLPMEKFAAGVPDACANSAIDGWFAASRAIMTTDIVPKTYSKVVDVDGAQVTLTGMSKGSGMIHPNMATMLGFAATDAKISQECLQQALTDAVTKSFNRITVDGDTSTNDACTLSATGQADMPEITEVSSVAYQQFAAAVLEMMTDLAQKIVRDGEGATKFIAVIVEQAHTTEEALKVAHAVALSPLVKTALFASDPNWGRILAAVGRAGVENLDINALEIYLGEYCIVANGGRAASYTEEQGQEVMQQTDIDIRIVLKRGTVDETVWTCDFSYDYVKINAEYRS</sequence>
<evidence type="ECO:0000313" key="10">
    <source>
        <dbReference type="EMBL" id="BBP46521.1"/>
    </source>
</evidence>
<dbReference type="RefSeq" id="WP_173273227.1">
    <property type="nucleotide sequence ID" value="NZ_AP021889.1"/>
</dbReference>
<evidence type="ECO:0000256" key="7">
    <source>
        <dbReference type="ARBA" id="ARBA00023315"/>
    </source>
</evidence>
<dbReference type="Gene3D" id="3.60.70.12">
    <property type="entry name" value="L-amino peptidase D-ALA esterase/amidase"/>
    <property type="match status" value="1"/>
</dbReference>
<dbReference type="EC" id="2.3.1.1" evidence="9"/>
<comment type="pathway">
    <text evidence="9">Amino-acid biosynthesis; L-arginine biosynthesis; N(2)-acetyl-L-ornithine from L-glutamate: step 1/4.</text>
</comment>
<feature type="chain" id="PRO_5026396840" description="Arginine biosynthesis bifunctional protein ArgJ alpha chain" evidence="9">
    <location>
        <begin position="1"/>
        <end position="192"/>
    </location>
</feature>
<dbReference type="GO" id="GO:0004358">
    <property type="term" value="F:L-glutamate N-acetyltransferase activity, acting on acetyl-L-ornithine as donor"/>
    <property type="evidence" value="ECO:0007669"/>
    <property type="project" value="UniProtKB-UniRule"/>
</dbReference>
<comment type="pathway">
    <text evidence="9">Amino-acid biosynthesis; L-arginine biosynthesis; L-ornithine and N-acetyl-L-glutamate from L-glutamate and N(2)-acetyl-L-ornithine (cyclic): step 1/1.</text>
</comment>
<dbReference type="FunFam" id="3.10.20.340:FF:000001">
    <property type="entry name" value="Arginine biosynthesis bifunctional protein ArgJ, chloroplastic"/>
    <property type="match status" value="1"/>
</dbReference>
<dbReference type="SUPFAM" id="SSF56266">
    <property type="entry name" value="DmpA/ArgJ-like"/>
    <property type="match status" value="1"/>
</dbReference>
<comment type="catalytic activity">
    <reaction evidence="8 9">
        <text>N(2)-acetyl-L-ornithine + L-glutamate = N-acetyl-L-glutamate + L-ornithine</text>
        <dbReference type="Rhea" id="RHEA:15349"/>
        <dbReference type="ChEBI" id="CHEBI:29985"/>
        <dbReference type="ChEBI" id="CHEBI:44337"/>
        <dbReference type="ChEBI" id="CHEBI:46911"/>
        <dbReference type="ChEBI" id="CHEBI:57805"/>
        <dbReference type="EC" id="2.3.1.35"/>
    </reaction>
</comment>
<comment type="subcellular location">
    <subcellularLocation>
        <location evidence="9">Cytoplasm</location>
    </subcellularLocation>
</comment>
<dbReference type="CDD" id="cd02152">
    <property type="entry name" value="OAT"/>
    <property type="match status" value="1"/>
</dbReference>
<dbReference type="InterPro" id="IPR002813">
    <property type="entry name" value="Arg_biosynth_ArgJ"/>
</dbReference>
<feature type="chain" id="PRO_5026396839" description="Arginine biosynthesis bifunctional protein ArgJ beta chain" evidence="9">
    <location>
        <begin position="193"/>
        <end position="409"/>
    </location>
</feature>
<name>A0A6F8PWL6_9GAMM</name>
<comment type="function">
    <text evidence="9">Catalyzes two activities which are involved in the cyclic version of arginine biosynthesis: the synthesis of N-acetylglutamate from glutamate and acetyl-CoA as the acetyl donor, and of ornithine by transacetylation between N(2)-acetylornithine and glutamate.</text>
</comment>
<evidence type="ECO:0000256" key="9">
    <source>
        <dbReference type="HAMAP-Rule" id="MF_01106"/>
    </source>
</evidence>
<feature type="binding site" evidence="9">
    <location>
        <position position="280"/>
    </location>
    <ligand>
        <name>substrate</name>
    </ligand>
</feature>
<gene>
    <name evidence="9 10" type="primary">argJ</name>
    <name evidence="10" type="ORF">THMIRHAS_18940</name>
</gene>
<dbReference type="NCBIfam" id="TIGR00120">
    <property type="entry name" value="ArgJ"/>
    <property type="match status" value="1"/>
</dbReference>
<evidence type="ECO:0000256" key="5">
    <source>
        <dbReference type="ARBA" id="ARBA00022679"/>
    </source>
</evidence>
<dbReference type="AlphaFoldDB" id="A0A6F8PWL6"/>
<dbReference type="FunFam" id="3.60.70.12:FF:000001">
    <property type="entry name" value="Arginine biosynthesis bifunctional protein ArgJ, chloroplastic"/>
    <property type="match status" value="1"/>
</dbReference>
<evidence type="ECO:0000256" key="1">
    <source>
        <dbReference type="ARBA" id="ARBA00006774"/>
    </source>
</evidence>
<feature type="binding site" evidence="9">
    <location>
        <position position="409"/>
    </location>
    <ligand>
        <name>substrate</name>
    </ligand>
</feature>
<evidence type="ECO:0000256" key="8">
    <source>
        <dbReference type="ARBA" id="ARBA00049439"/>
    </source>
</evidence>
<keyword evidence="4 9" id="KW-0028">Amino-acid biosynthesis</keyword>
<reference evidence="11" key="1">
    <citation type="submission" date="2019-11" db="EMBL/GenBank/DDBJ databases">
        <title>Isolation and characterization of two novel species in the genus Thiomicrorhabdus.</title>
        <authorList>
            <person name="Mochizuki J."/>
            <person name="Kojima H."/>
            <person name="Fukui M."/>
        </authorList>
    </citation>
    <scope>NUCLEOTIDE SEQUENCE [LARGE SCALE GENOMIC DNA]</scope>
    <source>
        <strain evidence="11">aks77</strain>
    </source>
</reference>
<dbReference type="Proteomes" id="UP000501726">
    <property type="component" value="Chromosome"/>
</dbReference>
<feature type="binding site" evidence="9">
    <location>
        <position position="193"/>
    </location>
    <ligand>
        <name>substrate</name>
    </ligand>
</feature>
<evidence type="ECO:0000256" key="4">
    <source>
        <dbReference type="ARBA" id="ARBA00022605"/>
    </source>
</evidence>
<keyword evidence="6 9" id="KW-0068">Autocatalytic cleavage</keyword>
<protein>
    <recommendedName>
        <fullName evidence="9">Arginine biosynthesis bifunctional protein ArgJ</fullName>
    </recommendedName>
    <domain>
        <recommendedName>
            <fullName evidence="9">Glutamate N-acetyltransferase</fullName>
            <ecNumber evidence="9">2.3.1.35</ecNumber>
        </recommendedName>
        <alternativeName>
            <fullName evidence="9">Ornithine acetyltransferase</fullName>
            <shortName evidence="9">OATase</shortName>
        </alternativeName>
        <alternativeName>
            <fullName evidence="9">Ornithine transacetylase</fullName>
        </alternativeName>
    </domain>
    <domain>
        <recommendedName>
            <fullName evidence="9">Amino-acid acetyltransferase</fullName>
            <ecNumber evidence="9">2.3.1.1</ecNumber>
        </recommendedName>
        <alternativeName>
            <fullName evidence="9">N-acetylglutamate synthase</fullName>
            <shortName evidence="9">AGSase</shortName>
        </alternativeName>
    </domain>
    <component>
        <recommendedName>
            <fullName evidence="9">Arginine biosynthesis bifunctional protein ArgJ alpha chain</fullName>
        </recommendedName>
    </component>
    <component>
        <recommendedName>
            <fullName evidence="9">Arginine biosynthesis bifunctional protein ArgJ beta chain</fullName>
        </recommendedName>
    </component>
</protein>
<dbReference type="GO" id="GO:0006526">
    <property type="term" value="P:L-arginine biosynthetic process"/>
    <property type="evidence" value="ECO:0007669"/>
    <property type="project" value="UniProtKB-UniRule"/>
</dbReference>
<evidence type="ECO:0000256" key="3">
    <source>
        <dbReference type="ARBA" id="ARBA00022571"/>
    </source>
</evidence>
<dbReference type="GO" id="GO:0005737">
    <property type="term" value="C:cytoplasm"/>
    <property type="evidence" value="ECO:0007669"/>
    <property type="project" value="UniProtKB-SubCell"/>
</dbReference>
<dbReference type="InterPro" id="IPR016117">
    <property type="entry name" value="ArgJ-like_dom_sf"/>
</dbReference>
<keyword evidence="11" id="KW-1185">Reference proteome</keyword>
<evidence type="ECO:0000256" key="2">
    <source>
        <dbReference type="ARBA" id="ARBA00011475"/>
    </source>
</evidence>
<keyword evidence="9" id="KW-0511">Multifunctional enzyme</keyword>
<feature type="site" description="Cleavage; by autolysis" evidence="9">
    <location>
        <begin position="192"/>
        <end position="193"/>
    </location>
</feature>
<dbReference type="EC" id="2.3.1.35" evidence="9"/>
<comment type="similarity">
    <text evidence="1 9">Belongs to the ArgJ family.</text>
</comment>
<comment type="catalytic activity">
    <reaction evidence="9">
        <text>L-glutamate + acetyl-CoA = N-acetyl-L-glutamate + CoA + H(+)</text>
        <dbReference type="Rhea" id="RHEA:24292"/>
        <dbReference type="ChEBI" id="CHEBI:15378"/>
        <dbReference type="ChEBI" id="CHEBI:29985"/>
        <dbReference type="ChEBI" id="CHEBI:44337"/>
        <dbReference type="ChEBI" id="CHEBI:57287"/>
        <dbReference type="ChEBI" id="CHEBI:57288"/>
        <dbReference type="EC" id="2.3.1.1"/>
    </reaction>
</comment>
<dbReference type="NCBIfam" id="NF003802">
    <property type="entry name" value="PRK05388.1"/>
    <property type="match status" value="1"/>
</dbReference>
<keyword evidence="3 9" id="KW-0055">Arginine biosynthesis</keyword>
<dbReference type="GO" id="GO:0006592">
    <property type="term" value="P:ornithine biosynthetic process"/>
    <property type="evidence" value="ECO:0007669"/>
    <property type="project" value="TreeGrafter"/>
</dbReference>
<feature type="site" description="Involved in the stabilization of negative charge on the oxyanion by the formation of the oxyanion hole" evidence="9">
    <location>
        <position position="120"/>
    </location>
</feature>
<feature type="active site" description="Nucleophile" evidence="9">
    <location>
        <position position="193"/>
    </location>
</feature>
<dbReference type="InterPro" id="IPR042195">
    <property type="entry name" value="ArgJ_beta_C"/>
</dbReference>
<proteinExistence type="inferred from homology"/>
<keyword evidence="7 9" id="KW-0012">Acyltransferase</keyword>
<dbReference type="PANTHER" id="PTHR23100:SF0">
    <property type="entry name" value="ARGININE BIOSYNTHESIS BIFUNCTIONAL PROTEIN ARGJ, MITOCHONDRIAL"/>
    <property type="match status" value="1"/>
</dbReference>
<organism evidence="10 11">
    <name type="scientific">Thiosulfatimonas sediminis</name>
    <dbReference type="NCBI Taxonomy" id="2675054"/>
    <lineage>
        <taxon>Bacteria</taxon>
        <taxon>Pseudomonadati</taxon>
        <taxon>Pseudomonadota</taxon>
        <taxon>Gammaproteobacteria</taxon>
        <taxon>Thiotrichales</taxon>
        <taxon>Piscirickettsiaceae</taxon>
        <taxon>Thiosulfatimonas</taxon>
    </lineage>
</organism>
<accession>A0A6F8PWL6</accession>
<feature type="binding site" evidence="9">
    <location>
        <position position="156"/>
    </location>
    <ligand>
        <name>substrate</name>
    </ligand>
</feature>
<dbReference type="PANTHER" id="PTHR23100">
    <property type="entry name" value="ARGININE BIOSYNTHESIS BIFUNCTIONAL PROTEIN ARGJ"/>
    <property type="match status" value="1"/>
</dbReference>
<keyword evidence="5 9" id="KW-0808">Transferase</keyword>
<comment type="subunit">
    <text evidence="2 9">Heterotetramer of two alpha and two beta chains.</text>
</comment>
<dbReference type="Pfam" id="PF01960">
    <property type="entry name" value="ArgJ"/>
    <property type="match status" value="1"/>
</dbReference>
<evidence type="ECO:0000313" key="11">
    <source>
        <dbReference type="Proteomes" id="UP000501726"/>
    </source>
</evidence>
<dbReference type="UniPathway" id="UPA00068">
    <property type="reaction ID" value="UER00106"/>
</dbReference>
<dbReference type="HAMAP" id="MF_01106">
    <property type="entry name" value="ArgJ"/>
    <property type="match status" value="1"/>
</dbReference>
<dbReference type="EMBL" id="AP021889">
    <property type="protein sequence ID" value="BBP46521.1"/>
    <property type="molecule type" value="Genomic_DNA"/>
</dbReference>